<keyword evidence="3" id="KW-1185">Reference proteome</keyword>
<dbReference type="KEGG" id="fcm:BIW12_11225"/>
<keyword evidence="1" id="KW-0732">Signal</keyword>
<sequence length="499" mass="57915">MKKLFILYLLTITHSLLAQSTTKLKITESAEYKDEIKTIDILAIHTSESGETAIIRNGKHDFLFDIFDKNLKKTFSKVVEADNDEKFVGELFYRDQLKFFTVNAPEKDKRIVYCHTLNLTTKSCSKTTIFETTAEKNQSIFGSDRKHKTNFALSPNGDYFAIATDNILKNKNSYTIRVFESKSEKLIYTKSYQEDEQKRFEFNDLYIDNTTTVFSLGKLYKNGSSKKNEDGDANYQFVLNKITKDKTSFLLIDLENEHISSLSISNNNDELQLIGFYSELNISRIKGGCNFVIDTNNLSIKRKKTQSLPKQVYEDLYGYRTAERKNDKKKELRNFDIDYILRDEENNTYLIAEEFYITQVYVSTGMYGGGYWQTIPHYDDILILKFNPDGDVVWGRSVYKRATTPSYNAFVKNTDLHLILNSGKNLTEKTDGRTKLSKAWLESTSLYDLEYTNKGEVAYNKIQDNSGNEYYLPFFGTYQSNKFIMMNDGRKKKVFMTLE</sequence>
<dbReference type="Proteomes" id="UP000178198">
    <property type="component" value="Chromosome"/>
</dbReference>
<dbReference type="STRING" id="1306519.BIW12_11225"/>
<evidence type="ECO:0000313" key="2">
    <source>
        <dbReference type="EMBL" id="AOZ99952.1"/>
    </source>
</evidence>
<evidence type="ECO:0000256" key="1">
    <source>
        <dbReference type="SAM" id="SignalP"/>
    </source>
</evidence>
<proteinExistence type="predicted"/>
<name>A0A1D9PBP6_9FLAO</name>
<gene>
    <name evidence="2" type="ORF">BIW12_11225</name>
</gene>
<dbReference type="EMBL" id="CP017774">
    <property type="protein sequence ID" value="AOZ99952.1"/>
    <property type="molecule type" value="Genomic_DNA"/>
</dbReference>
<dbReference type="OrthoDB" id="1403331at2"/>
<protein>
    <submittedName>
        <fullName evidence="2">Uncharacterized protein</fullName>
    </submittedName>
</protein>
<evidence type="ECO:0000313" key="3">
    <source>
        <dbReference type="Proteomes" id="UP000178198"/>
    </source>
</evidence>
<feature type="signal peptide" evidence="1">
    <location>
        <begin position="1"/>
        <end position="18"/>
    </location>
</feature>
<feature type="chain" id="PRO_5009444546" evidence="1">
    <location>
        <begin position="19"/>
        <end position="499"/>
    </location>
</feature>
<reference evidence="2 3" key="1">
    <citation type="submission" date="2016-10" db="EMBL/GenBank/DDBJ databases">
        <title>Complete Genome Sequence of Flavobacterium sp. PK15.</title>
        <authorList>
            <person name="Ekwe A."/>
            <person name="Kim S.B."/>
        </authorList>
    </citation>
    <scope>NUCLEOTIDE SEQUENCE [LARGE SCALE GENOMIC DNA]</scope>
    <source>
        <strain evidence="2 3">PK15</strain>
    </source>
</reference>
<dbReference type="AlphaFoldDB" id="A0A1D9PBP6"/>
<dbReference type="RefSeq" id="WP_071185193.1">
    <property type="nucleotide sequence ID" value="NZ_CP017774.1"/>
</dbReference>
<organism evidence="2 3">
    <name type="scientific">Flavobacterium commune</name>
    <dbReference type="NCBI Taxonomy" id="1306519"/>
    <lineage>
        <taxon>Bacteria</taxon>
        <taxon>Pseudomonadati</taxon>
        <taxon>Bacteroidota</taxon>
        <taxon>Flavobacteriia</taxon>
        <taxon>Flavobacteriales</taxon>
        <taxon>Flavobacteriaceae</taxon>
        <taxon>Flavobacterium</taxon>
    </lineage>
</organism>
<accession>A0A1D9PBP6</accession>